<organism evidence="1 2">
    <name type="scientific">Paenibacillus ferrarius</name>
    <dbReference type="NCBI Taxonomy" id="1469647"/>
    <lineage>
        <taxon>Bacteria</taxon>
        <taxon>Bacillati</taxon>
        <taxon>Bacillota</taxon>
        <taxon>Bacilli</taxon>
        <taxon>Bacillales</taxon>
        <taxon>Paenibacillaceae</taxon>
        <taxon>Paenibacillus</taxon>
    </lineage>
</organism>
<accession>A0A1V4HEE6</accession>
<name>A0A1V4HEE6_9BACL</name>
<dbReference type="Proteomes" id="UP000190626">
    <property type="component" value="Unassembled WGS sequence"/>
</dbReference>
<sequence>MRDRETRQSELLPRVVVRQGNSAIGGGCLESVVRQGNSAIGGGCLESVARQGNSTIGDGCLKSVARQRKPAIVHLFQPRIPLIRYMPAKVQAFWQQIGFYEGKAEKACINAGISYFQVILRKKPAQSQAFPIFK</sequence>
<dbReference type="STRING" id="1469647.BC351_33355"/>
<evidence type="ECO:0000313" key="2">
    <source>
        <dbReference type="Proteomes" id="UP000190626"/>
    </source>
</evidence>
<keyword evidence="2" id="KW-1185">Reference proteome</keyword>
<comment type="caution">
    <text evidence="1">The sequence shown here is derived from an EMBL/GenBank/DDBJ whole genome shotgun (WGS) entry which is preliminary data.</text>
</comment>
<dbReference type="EMBL" id="MBTG01000027">
    <property type="protein sequence ID" value="OPH52053.1"/>
    <property type="molecule type" value="Genomic_DNA"/>
</dbReference>
<protein>
    <submittedName>
        <fullName evidence="1">Uncharacterized protein</fullName>
    </submittedName>
</protein>
<dbReference type="AlphaFoldDB" id="A0A1V4HEE6"/>
<reference evidence="2" key="1">
    <citation type="submission" date="2016-07" db="EMBL/GenBank/DDBJ databases">
        <authorList>
            <person name="Florea S."/>
            <person name="Webb J.S."/>
            <person name="Jaromczyk J."/>
            <person name="Schardl C.L."/>
        </authorList>
    </citation>
    <scope>NUCLEOTIDE SEQUENCE [LARGE SCALE GENOMIC DNA]</scope>
    <source>
        <strain evidence="2">CY1</strain>
    </source>
</reference>
<proteinExistence type="predicted"/>
<evidence type="ECO:0000313" key="1">
    <source>
        <dbReference type="EMBL" id="OPH52053.1"/>
    </source>
</evidence>
<gene>
    <name evidence="1" type="ORF">BC351_33355</name>
</gene>